<keyword evidence="3" id="KW-1185">Reference proteome</keyword>
<feature type="compositionally biased region" description="Polar residues" evidence="1">
    <location>
        <begin position="568"/>
        <end position="578"/>
    </location>
</feature>
<protein>
    <submittedName>
        <fullName evidence="2">Uncharacterized protein</fullName>
    </submittedName>
</protein>
<accession>A0ABP0MYC0</accession>
<reference evidence="2 3" key="1">
    <citation type="submission" date="2024-02" db="EMBL/GenBank/DDBJ databases">
        <authorList>
            <person name="Chen Y."/>
            <person name="Shah S."/>
            <person name="Dougan E. K."/>
            <person name="Thang M."/>
            <person name="Chan C."/>
        </authorList>
    </citation>
    <scope>NUCLEOTIDE SEQUENCE [LARGE SCALE GENOMIC DNA]</scope>
</reference>
<organism evidence="2 3">
    <name type="scientific">Durusdinium trenchii</name>
    <dbReference type="NCBI Taxonomy" id="1381693"/>
    <lineage>
        <taxon>Eukaryota</taxon>
        <taxon>Sar</taxon>
        <taxon>Alveolata</taxon>
        <taxon>Dinophyceae</taxon>
        <taxon>Suessiales</taxon>
        <taxon>Symbiodiniaceae</taxon>
        <taxon>Durusdinium</taxon>
    </lineage>
</organism>
<feature type="region of interest" description="Disordered" evidence="1">
    <location>
        <begin position="433"/>
        <end position="465"/>
    </location>
</feature>
<name>A0ABP0MYC0_9DINO</name>
<evidence type="ECO:0000313" key="3">
    <source>
        <dbReference type="Proteomes" id="UP001642484"/>
    </source>
</evidence>
<sequence>MGTQVTCNETDDDRDWAWVLELLELLGPKHVMALAVGNEMDRFCFFGEPECSSPRSCLDSSRRQELLQFKPPDVVPRACAQQIWSGGYFYRKLTERVKSLNELKGFQETDRQADRTRETGRWTSDVPAGKHVWDDLYSKCKVTVVVLGRLRYNLVDCHPGQDVLLTSVFGGYIIAGNPFVDTPMAKVLSFLQNVTDDYGDRWVFTLNVYPYFDPGNRLDPNSTSGCSSALETLGLDGDADGEETMEMGRKSLCFDGPGCLLPSITSTMRRSMEKLTGTKSGANAQMAKCKNFSSELAFRTYYQNFLKWNLSIGTDERGPDHVFYFTLRDSVNFGVGEHFGLIESCDSESCKLEDDHDFSEILSHWDQVLQSLDRLSTYTAERAGDGKAACCRTERPLLLGQTPEGSEWQALRKPGGYPCRPAGVSLEARELQVSASLPEERSQGTSRDHDAPVPRSVGFPDGPLPQRALGERPRVLVERLAREEACGVLQLIVNAWREERWKQGLRAKAVLMQNALKSEREKLRRRVALADQVQLKEALRLSFHAWHLEGRHSKALKALPSHVPDRGVTSTALPSSESQVDHDGLGR</sequence>
<dbReference type="Proteomes" id="UP001642484">
    <property type="component" value="Unassembled WGS sequence"/>
</dbReference>
<evidence type="ECO:0000313" key="2">
    <source>
        <dbReference type="EMBL" id="CAK9055837.1"/>
    </source>
</evidence>
<comment type="caution">
    <text evidence="2">The sequence shown here is derived from an EMBL/GenBank/DDBJ whole genome shotgun (WGS) entry which is preliminary data.</text>
</comment>
<evidence type="ECO:0000256" key="1">
    <source>
        <dbReference type="SAM" id="MobiDB-lite"/>
    </source>
</evidence>
<dbReference type="EMBL" id="CAXAMN010020224">
    <property type="protein sequence ID" value="CAK9055837.1"/>
    <property type="molecule type" value="Genomic_DNA"/>
</dbReference>
<feature type="compositionally biased region" description="Basic and acidic residues" evidence="1">
    <location>
        <begin position="438"/>
        <end position="452"/>
    </location>
</feature>
<feature type="region of interest" description="Disordered" evidence="1">
    <location>
        <begin position="557"/>
        <end position="587"/>
    </location>
</feature>
<gene>
    <name evidence="2" type="ORF">CCMP2556_LOCUS27733</name>
</gene>
<proteinExistence type="predicted"/>